<gene>
    <name evidence="2" type="ORF">E4663_01250</name>
</gene>
<comment type="caution">
    <text evidence="2">The sequence shown here is derived from an EMBL/GenBank/DDBJ whole genome shotgun (WGS) entry which is preliminary data.</text>
</comment>
<dbReference type="STRING" id="192814.GCA_900166575_00537"/>
<keyword evidence="1" id="KW-0472">Membrane</keyword>
<protein>
    <submittedName>
        <fullName evidence="2">Uncharacterized protein</fullName>
    </submittedName>
</protein>
<dbReference type="RefSeq" id="WP_135326381.1">
    <property type="nucleotide sequence ID" value="NZ_SRJC01000001.1"/>
</dbReference>
<feature type="transmembrane region" description="Helical" evidence="1">
    <location>
        <begin position="7"/>
        <end position="26"/>
    </location>
</feature>
<reference evidence="2 3" key="1">
    <citation type="journal article" date="2003" name="Int. J. Syst. Evol. Microbiol.">
        <title>Halobacillus salinus sp. nov., isolated from a salt lake on the coast of the East Sea in Korea.</title>
        <authorList>
            <person name="Yoon J.H."/>
            <person name="Kang K.H."/>
            <person name="Park Y.H."/>
        </authorList>
    </citation>
    <scope>NUCLEOTIDE SEQUENCE [LARGE SCALE GENOMIC DNA]</scope>
    <source>
        <strain evidence="2 3">HSL-3</strain>
    </source>
</reference>
<keyword evidence="3" id="KW-1185">Reference proteome</keyword>
<evidence type="ECO:0000313" key="2">
    <source>
        <dbReference type="EMBL" id="TGB03659.1"/>
    </source>
</evidence>
<keyword evidence="1" id="KW-1133">Transmembrane helix</keyword>
<feature type="transmembrane region" description="Helical" evidence="1">
    <location>
        <begin position="57"/>
        <end position="78"/>
    </location>
</feature>
<sequence>MKRFMDLLGKFTIILSTVLFVADFFIGADLWVFWSTGVILHSFTVGYSLYAEEGRKIWGGVIMGTVLGVFLTVAILRIY</sequence>
<feature type="transmembrane region" description="Helical" evidence="1">
    <location>
        <begin position="32"/>
        <end position="50"/>
    </location>
</feature>
<evidence type="ECO:0000256" key="1">
    <source>
        <dbReference type="SAM" id="Phobius"/>
    </source>
</evidence>
<dbReference type="EMBL" id="SRJC01000001">
    <property type="protein sequence ID" value="TGB03659.1"/>
    <property type="molecule type" value="Genomic_DNA"/>
</dbReference>
<dbReference type="Proteomes" id="UP000297982">
    <property type="component" value="Unassembled WGS sequence"/>
</dbReference>
<organism evidence="2 3">
    <name type="scientific">Halobacillus salinus</name>
    <dbReference type="NCBI Taxonomy" id="192814"/>
    <lineage>
        <taxon>Bacteria</taxon>
        <taxon>Bacillati</taxon>
        <taxon>Bacillota</taxon>
        <taxon>Bacilli</taxon>
        <taxon>Bacillales</taxon>
        <taxon>Bacillaceae</taxon>
        <taxon>Halobacillus</taxon>
    </lineage>
</organism>
<proteinExistence type="predicted"/>
<evidence type="ECO:0000313" key="3">
    <source>
        <dbReference type="Proteomes" id="UP000297982"/>
    </source>
</evidence>
<name>A0A4Z0H101_9BACI</name>
<keyword evidence="1" id="KW-0812">Transmembrane</keyword>
<accession>A0A4Z0H101</accession>
<dbReference type="AlphaFoldDB" id="A0A4Z0H101"/>